<dbReference type="AlphaFoldDB" id="S9VMH3"/>
<dbReference type="Proteomes" id="UP000015354">
    <property type="component" value="Unassembled WGS sequence"/>
</dbReference>
<feature type="region of interest" description="Disordered" evidence="1">
    <location>
        <begin position="37"/>
        <end position="60"/>
    </location>
</feature>
<sequence length="200" mass="22641">MPIKGGVGSFLLRKAANQSVRQRHGTGPQFNRRKFFPAFMKKKRSPQSGSAPRKHYHQLHKRDAPGMQIASPTYQPEYLHVSHHGGDVQRAAPAEDYTFGFTTPAPWTAAALGTAADGTAPATAGETRYHRRRVDGVQYSWQPRGRLHLHKVEKRETYVCYRCGYPVRSTLVAVCDDNWDFRMCYSCYSAVRRLGLENNT</sequence>
<name>S9VMH3_9TRYP</name>
<evidence type="ECO:0000313" key="2">
    <source>
        <dbReference type="EMBL" id="EPY24415.1"/>
    </source>
</evidence>
<evidence type="ECO:0000313" key="3">
    <source>
        <dbReference type="Proteomes" id="UP000015354"/>
    </source>
</evidence>
<keyword evidence="3" id="KW-1185">Reference proteome</keyword>
<reference evidence="2 3" key="1">
    <citation type="journal article" date="2013" name="PLoS ONE">
        <title>Predicting the Proteins of Angomonas deanei, Strigomonas culicis and Their Respective Endosymbionts Reveals New Aspects of the Trypanosomatidae Family.</title>
        <authorList>
            <person name="Motta M.C."/>
            <person name="Martins A.C."/>
            <person name="de Souza S.S."/>
            <person name="Catta-Preta C.M."/>
            <person name="Silva R."/>
            <person name="Klein C.C."/>
            <person name="de Almeida L.G."/>
            <person name="de Lima Cunha O."/>
            <person name="Ciapina L.P."/>
            <person name="Brocchi M."/>
            <person name="Colabardini A.C."/>
            <person name="de Araujo Lima B."/>
            <person name="Machado C.R."/>
            <person name="de Almeida Soares C.M."/>
            <person name="Probst C.M."/>
            <person name="de Menezes C.B."/>
            <person name="Thompson C.E."/>
            <person name="Bartholomeu D.C."/>
            <person name="Gradia D.F."/>
            <person name="Pavoni D.P."/>
            <person name="Grisard E.C."/>
            <person name="Fantinatti-Garboggini F."/>
            <person name="Marchini F.K."/>
            <person name="Rodrigues-Luiz G.F."/>
            <person name="Wagner G."/>
            <person name="Goldman G.H."/>
            <person name="Fietto J.L."/>
            <person name="Elias M.C."/>
            <person name="Goldman M.H."/>
            <person name="Sagot M.F."/>
            <person name="Pereira M."/>
            <person name="Stoco P.H."/>
            <person name="de Mendonca-Neto R.P."/>
            <person name="Teixeira S.M."/>
            <person name="Maciel T.E."/>
            <person name="de Oliveira Mendes T.A."/>
            <person name="Urmenyi T.P."/>
            <person name="de Souza W."/>
            <person name="Schenkman S."/>
            <person name="de Vasconcelos A.T."/>
        </authorList>
    </citation>
    <scope>NUCLEOTIDE SEQUENCE [LARGE SCALE GENOMIC DNA]</scope>
</reference>
<dbReference type="CDD" id="cd23090">
    <property type="entry name" value="mt-LAF7-like"/>
    <property type="match status" value="1"/>
</dbReference>
<organism evidence="2 3">
    <name type="scientific">Strigomonas culicis</name>
    <dbReference type="NCBI Taxonomy" id="28005"/>
    <lineage>
        <taxon>Eukaryota</taxon>
        <taxon>Discoba</taxon>
        <taxon>Euglenozoa</taxon>
        <taxon>Kinetoplastea</taxon>
        <taxon>Metakinetoplastina</taxon>
        <taxon>Trypanosomatida</taxon>
        <taxon>Trypanosomatidae</taxon>
        <taxon>Strigomonadinae</taxon>
        <taxon>Strigomonas</taxon>
    </lineage>
</organism>
<evidence type="ECO:0000256" key="1">
    <source>
        <dbReference type="SAM" id="MobiDB-lite"/>
    </source>
</evidence>
<gene>
    <name evidence="2" type="ORF">STCU_07192</name>
</gene>
<proteinExistence type="predicted"/>
<dbReference type="OrthoDB" id="255846at2759"/>
<comment type="caution">
    <text evidence="2">The sequence shown here is derived from an EMBL/GenBank/DDBJ whole genome shotgun (WGS) entry which is preliminary data.</text>
</comment>
<accession>S9VMH3</accession>
<dbReference type="EMBL" id="ATMH01007192">
    <property type="protein sequence ID" value="EPY24415.1"/>
    <property type="molecule type" value="Genomic_DNA"/>
</dbReference>
<protein>
    <submittedName>
        <fullName evidence="2">Uncharacterized protein</fullName>
    </submittedName>
</protein>